<feature type="domain" description="DUF4440" evidence="1">
    <location>
        <begin position="19"/>
        <end position="137"/>
    </location>
</feature>
<sequence>MVLAPAAVIAQKVPDEAALRSLFQDQEAAWNRGDGVAFAAAFTEDSDFINVRGDLFHGRTMIAARHAAILSGPLKGSHNLITIRTLTPVSTNLAIVETDHSTSDFRSLPPGIVATTPGTLKTRMTYVARRQSGKWSILFAQNTAVASTPVTPTR</sequence>
<reference evidence="2 3" key="1">
    <citation type="submission" date="2020-08" db="EMBL/GenBank/DDBJ databases">
        <title>Genomic Encyclopedia of Type Strains, Phase IV (KMG-V): Genome sequencing to study the core and pangenomes of soil and plant-associated prokaryotes.</title>
        <authorList>
            <person name="Whitman W."/>
        </authorList>
    </citation>
    <scope>NUCLEOTIDE SEQUENCE [LARGE SCALE GENOMIC DNA]</scope>
    <source>
        <strain evidence="2 3">M8UP14</strain>
    </source>
</reference>
<dbReference type="NCBIfam" id="TIGR02246">
    <property type="entry name" value="SgcJ/EcaC family oxidoreductase"/>
    <property type="match status" value="1"/>
</dbReference>
<evidence type="ECO:0000313" key="3">
    <source>
        <dbReference type="Proteomes" id="UP000540989"/>
    </source>
</evidence>
<dbReference type="Gene3D" id="3.10.450.50">
    <property type="match status" value="1"/>
</dbReference>
<protein>
    <submittedName>
        <fullName evidence="2">Uncharacterized protein (TIGR02246 family)</fullName>
    </submittedName>
</protein>
<dbReference type="InterPro" id="IPR027843">
    <property type="entry name" value="DUF4440"/>
</dbReference>
<organism evidence="2 3">
    <name type="scientific">Granulicella aggregans</name>
    <dbReference type="NCBI Taxonomy" id="474949"/>
    <lineage>
        <taxon>Bacteria</taxon>
        <taxon>Pseudomonadati</taxon>
        <taxon>Acidobacteriota</taxon>
        <taxon>Terriglobia</taxon>
        <taxon>Terriglobales</taxon>
        <taxon>Acidobacteriaceae</taxon>
        <taxon>Granulicella</taxon>
    </lineage>
</organism>
<evidence type="ECO:0000313" key="2">
    <source>
        <dbReference type="EMBL" id="MBB5061183.1"/>
    </source>
</evidence>
<dbReference type="SUPFAM" id="SSF54427">
    <property type="entry name" value="NTF2-like"/>
    <property type="match status" value="1"/>
</dbReference>
<dbReference type="Pfam" id="PF14534">
    <property type="entry name" value="DUF4440"/>
    <property type="match status" value="1"/>
</dbReference>
<accession>A0A7W7ZK31</accession>
<dbReference type="InterPro" id="IPR011944">
    <property type="entry name" value="Steroid_delta5-4_isomerase"/>
</dbReference>
<gene>
    <name evidence="2" type="ORF">HDF16_005919</name>
</gene>
<keyword evidence="3" id="KW-1185">Reference proteome</keyword>
<comment type="caution">
    <text evidence="2">The sequence shown here is derived from an EMBL/GenBank/DDBJ whole genome shotgun (WGS) entry which is preliminary data.</text>
</comment>
<dbReference type="InterPro" id="IPR032710">
    <property type="entry name" value="NTF2-like_dom_sf"/>
</dbReference>
<dbReference type="EMBL" id="JACHIP010000030">
    <property type="protein sequence ID" value="MBB5061183.1"/>
    <property type="molecule type" value="Genomic_DNA"/>
</dbReference>
<evidence type="ECO:0000259" key="1">
    <source>
        <dbReference type="Pfam" id="PF14534"/>
    </source>
</evidence>
<dbReference type="Proteomes" id="UP000540989">
    <property type="component" value="Unassembled WGS sequence"/>
</dbReference>
<proteinExistence type="predicted"/>
<name>A0A7W7ZK31_9BACT</name>
<dbReference type="AlphaFoldDB" id="A0A7W7ZK31"/>